<dbReference type="NCBIfam" id="TIGR02098">
    <property type="entry name" value="MJ0042_CXXC"/>
    <property type="match status" value="1"/>
</dbReference>
<organism evidence="4 5">
    <name type="scientific">Rhodosalinus halophilus</name>
    <dbReference type="NCBI Taxonomy" id="2259333"/>
    <lineage>
        <taxon>Bacteria</taxon>
        <taxon>Pseudomonadati</taxon>
        <taxon>Pseudomonadota</taxon>
        <taxon>Alphaproteobacteria</taxon>
        <taxon>Rhodobacterales</taxon>
        <taxon>Paracoccaceae</taxon>
        <taxon>Rhodosalinus</taxon>
    </lineage>
</organism>
<feature type="compositionally biased region" description="Basic and acidic residues" evidence="1">
    <location>
        <begin position="108"/>
        <end position="134"/>
    </location>
</feature>
<gene>
    <name evidence="4" type="ORF">DRV85_13990</name>
</gene>
<evidence type="ECO:0000259" key="3">
    <source>
        <dbReference type="Pfam" id="PF13717"/>
    </source>
</evidence>
<sequence>MRLTCPNCGAQYEVPEDVIPDEGRDVQCSNCGFTWFQTPDGPAEPAAEVAPEAAPQAEPEPEPEPVADAGRTVAPDEDGAPARAAEPEPQTAPQPAPEASEAPPDQTETPRRRLDPEVEGLLREEAERETRARAADSQPLETQPDLGLEETRAADDAEQRSRAAREHMSRIRGEDTGESEAARRSSRGSLLPDIDEINSSLRSGGDTAREPAPEPEPVEQPEAPPARGGFARGFAIALLLGVVVIVLYANADRIAEALPGFAPLLDAYVAAMDAARGWAAETITALLVWLDGLAGD</sequence>
<name>A0A365U8P4_9RHOB</name>
<dbReference type="InterPro" id="IPR011723">
    <property type="entry name" value="Znf/thioredoxin_put"/>
</dbReference>
<feature type="domain" description="Zinc finger/thioredoxin putative" evidence="3">
    <location>
        <begin position="1"/>
        <end position="36"/>
    </location>
</feature>
<keyword evidence="5" id="KW-1185">Reference proteome</keyword>
<dbReference type="AlphaFoldDB" id="A0A365U8P4"/>
<feature type="transmembrane region" description="Helical" evidence="2">
    <location>
        <begin position="230"/>
        <end position="249"/>
    </location>
</feature>
<dbReference type="RefSeq" id="WP_113290091.1">
    <property type="nucleotide sequence ID" value="NZ_QNTQ01000013.1"/>
</dbReference>
<feature type="compositionally biased region" description="Low complexity" evidence="1">
    <location>
        <begin position="43"/>
        <end position="57"/>
    </location>
</feature>
<accession>A0A365U8P4</accession>
<comment type="caution">
    <text evidence="4">The sequence shown here is derived from an EMBL/GenBank/DDBJ whole genome shotgun (WGS) entry which is preliminary data.</text>
</comment>
<protein>
    <submittedName>
        <fullName evidence="4">Thioredoxin</fullName>
    </submittedName>
</protein>
<keyword evidence="2" id="KW-1133">Transmembrane helix</keyword>
<evidence type="ECO:0000256" key="2">
    <source>
        <dbReference type="SAM" id="Phobius"/>
    </source>
</evidence>
<dbReference type="EMBL" id="QNTQ01000013">
    <property type="protein sequence ID" value="RBI84112.1"/>
    <property type="molecule type" value="Genomic_DNA"/>
</dbReference>
<feature type="region of interest" description="Disordered" evidence="1">
    <location>
        <begin position="35"/>
        <end position="226"/>
    </location>
</feature>
<evidence type="ECO:0000313" key="5">
    <source>
        <dbReference type="Proteomes" id="UP000253370"/>
    </source>
</evidence>
<dbReference type="Proteomes" id="UP000253370">
    <property type="component" value="Unassembled WGS sequence"/>
</dbReference>
<feature type="compositionally biased region" description="Low complexity" evidence="1">
    <location>
        <begin position="97"/>
        <end position="106"/>
    </location>
</feature>
<evidence type="ECO:0000313" key="4">
    <source>
        <dbReference type="EMBL" id="RBI84112.1"/>
    </source>
</evidence>
<evidence type="ECO:0000256" key="1">
    <source>
        <dbReference type="SAM" id="MobiDB-lite"/>
    </source>
</evidence>
<keyword evidence="2" id="KW-0812">Transmembrane</keyword>
<feature type="compositionally biased region" description="Basic and acidic residues" evidence="1">
    <location>
        <begin position="149"/>
        <end position="183"/>
    </location>
</feature>
<dbReference type="Pfam" id="PF13717">
    <property type="entry name" value="Zn_ribbon_4"/>
    <property type="match status" value="1"/>
</dbReference>
<dbReference type="OrthoDB" id="7159357at2"/>
<proteinExistence type="predicted"/>
<reference evidence="4 5" key="1">
    <citation type="submission" date="2018-07" db="EMBL/GenBank/DDBJ databases">
        <title>Rhodosalinus sp. strain E84T genomic sequence and assembly.</title>
        <authorList>
            <person name="Liu Z.-W."/>
            <person name="Lu D.-C."/>
        </authorList>
    </citation>
    <scope>NUCLEOTIDE SEQUENCE [LARGE SCALE GENOMIC DNA]</scope>
    <source>
        <strain evidence="4 5">E84</strain>
    </source>
</reference>
<keyword evidence="2" id="KW-0472">Membrane</keyword>